<keyword evidence="3" id="KW-1185">Reference proteome</keyword>
<reference evidence="2 3" key="1">
    <citation type="submission" date="2015-08" db="EMBL/GenBank/DDBJ databases">
        <authorList>
            <person name="Babu N.S."/>
            <person name="Beckwith C.J."/>
            <person name="Beseler K.G."/>
            <person name="Brison A."/>
            <person name="Carone J.V."/>
            <person name="Caskin T.P."/>
            <person name="Diamond M."/>
            <person name="Durham M.E."/>
            <person name="Foxe J.M."/>
            <person name="Go M."/>
            <person name="Henderson B.A."/>
            <person name="Jones I.B."/>
            <person name="McGettigan J.A."/>
            <person name="Micheletti S.J."/>
            <person name="Nasrallah M.E."/>
            <person name="Ortiz D."/>
            <person name="Piller C.R."/>
            <person name="Privatt S.R."/>
            <person name="Schneider S.L."/>
            <person name="Sharp S."/>
            <person name="Smith T.C."/>
            <person name="Stanton J.D."/>
            <person name="Ullery H.E."/>
            <person name="Wilson R.J."/>
            <person name="Serrano M.G."/>
            <person name="Buck G."/>
            <person name="Lee V."/>
            <person name="Wang Y."/>
            <person name="Carvalho R."/>
            <person name="Voegtly L."/>
            <person name="Shi R."/>
            <person name="Duckworth R."/>
            <person name="Johnson A."/>
            <person name="Loviza R."/>
            <person name="Walstead R."/>
            <person name="Shah Z."/>
            <person name="Kiflezghi M."/>
            <person name="Wade K."/>
            <person name="Ball S.L."/>
            <person name="Bradley K.W."/>
            <person name="Asai D.J."/>
            <person name="Bowman C.A."/>
            <person name="Russell D.A."/>
            <person name="Pope W.H."/>
            <person name="Jacobs-Sera D."/>
            <person name="Hendrix R.W."/>
            <person name="Hatfull G.F."/>
        </authorList>
    </citation>
    <scope>NUCLEOTIDE SEQUENCE [LARGE SCALE GENOMIC DNA]</scope>
    <source>
        <strain evidence="2 3">DSM 27648</strain>
    </source>
</reference>
<dbReference type="AlphaFoldDB" id="A0A0K1PRW3"/>
<gene>
    <name evidence="2" type="ORF">AKJ09_02528</name>
</gene>
<name>A0A0K1PRW3_9BACT</name>
<feature type="chain" id="PRO_5005466228" description="Lipoprotein" evidence="1">
    <location>
        <begin position="26"/>
        <end position="106"/>
    </location>
</feature>
<sequence length="106" mass="11353">MKRASATGGRAVLIFLLVTSLPAFAACRQKASPQECDQLLDKFAELVVKERFADAGPETIAAERARERSEAKGDDAFKNCTSEVQAAELACAMKATSSEAVIKCLE</sequence>
<protein>
    <recommendedName>
        <fullName evidence="4">Lipoprotein</fullName>
    </recommendedName>
</protein>
<evidence type="ECO:0008006" key="4">
    <source>
        <dbReference type="Google" id="ProtNLM"/>
    </source>
</evidence>
<evidence type="ECO:0000256" key="1">
    <source>
        <dbReference type="SAM" id="SignalP"/>
    </source>
</evidence>
<feature type="signal peptide" evidence="1">
    <location>
        <begin position="1"/>
        <end position="25"/>
    </location>
</feature>
<dbReference type="KEGG" id="llu:AKJ09_02528"/>
<dbReference type="EMBL" id="CP012333">
    <property type="protein sequence ID" value="AKU95864.1"/>
    <property type="molecule type" value="Genomic_DNA"/>
</dbReference>
<evidence type="ECO:0000313" key="3">
    <source>
        <dbReference type="Proteomes" id="UP000064967"/>
    </source>
</evidence>
<evidence type="ECO:0000313" key="2">
    <source>
        <dbReference type="EMBL" id="AKU95864.1"/>
    </source>
</evidence>
<keyword evidence="1" id="KW-0732">Signal</keyword>
<dbReference type="Proteomes" id="UP000064967">
    <property type="component" value="Chromosome"/>
</dbReference>
<proteinExistence type="predicted"/>
<dbReference type="PROSITE" id="PS51257">
    <property type="entry name" value="PROKAR_LIPOPROTEIN"/>
    <property type="match status" value="1"/>
</dbReference>
<organism evidence="2 3">
    <name type="scientific">Labilithrix luteola</name>
    <dbReference type="NCBI Taxonomy" id="1391654"/>
    <lineage>
        <taxon>Bacteria</taxon>
        <taxon>Pseudomonadati</taxon>
        <taxon>Myxococcota</taxon>
        <taxon>Polyangia</taxon>
        <taxon>Polyangiales</taxon>
        <taxon>Labilitrichaceae</taxon>
        <taxon>Labilithrix</taxon>
    </lineage>
</organism>
<dbReference type="RefSeq" id="WP_146647241.1">
    <property type="nucleotide sequence ID" value="NZ_CP012333.1"/>
</dbReference>
<accession>A0A0K1PRW3</accession>